<dbReference type="Gene3D" id="1.20.120.530">
    <property type="entry name" value="GntR ligand-binding domain-like"/>
    <property type="match status" value="1"/>
</dbReference>
<dbReference type="AlphaFoldDB" id="A0A077LTG6"/>
<dbReference type="EMBL" id="CAJB01000035">
    <property type="protein sequence ID" value="CCH76501.1"/>
    <property type="molecule type" value="Genomic_DNA"/>
</dbReference>
<dbReference type="SUPFAM" id="SSF46785">
    <property type="entry name" value="Winged helix' DNA-binding domain"/>
    <property type="match status" value="1"/>
</dbReference>
<reference evidence="5 6" key="1">
    <citation type="journal article" date="2013" name="ISME J.">
        <title>A metabolic model for members of the genus Tetrasphaera involved in enhanced biological phosphorus removal.</title>
        <authorList>
            <person name="Kristiansen R."/>
            <person name="Nguyen H.T.T."/>
            <person name="Saunders A.M."/>
            <person name="Nielsen J.L."/>
            <person name="Wimmer R."/>
            <person name="Le V.Q."/>
            <person name="McIlroy S.J."/>
            <person name="Petrovski S."/>
            <person name="Seviour R.J."/>
            <person name="Calteau A."/>
            <person name="Nielsen K.L."/>
            <person name="Nielsen P.H."/>
        </authorList>
    </citation>
    <scope>NUCLEOTIDE SEQUENCE [LARGE SCALE GENOMIC DNA]</scope>
    <source>
        <strain evidence="5 6">T1-X7</strain>
    </source>
</reference>
<organism evidence="5 6">
    <name type="scientific">Nostocoides japonicum T1-X7</name>
    <dbReference type="NCBI Taxonomy" id="1194083"/>
    <lineage>
        <taxon>Bacteria</taxon>
        <taxon>Bacillati</taxon>
        <taxon>Actinomycetota</taxon>
        <taxon>Actinomycetes</taxon>
        <taxon>Micrococcales</taxon>
        <taxon>Intrasporangiaceae</taxon>
        <taxon>Nostocoides</taxon>
    </lineage>
</organism>
<dbReference type="PROSITE" id="PS50949">
    <property type="entry name" value="HTH_GNTR"/>
    <property type="match status" value="1"/>
</dbReference>
<dbReference type="CDD" id="cd07377">
    <property type="entry name" value="WHTH_GntR"/>
    <property type="match status" value="1"/>
</dbReference>
<dbReference type="GO" id="GO:0003677">
    <property type="term" value="F:DNA binding"/>
    <property type="evidence" value="ECO:0007669"/>
    <property type="project" value="UniProtKB-KW"/>
</dbReference>
<gene>
    <name evidence="5" type="ORF">BN12_130040</name>
</gene>
<evidence type="ECO:0000256" key="2">
    <source>
        <dbReference type="ARBA" id="ARBA00023125"/>
    </source>
</evidence>
<evidence type="ECO:0000259" key="4">
    <source>
        <dbReference type="PROSITE" id="PS50949"/>
    </source>
</evidence>
<feature type="domain" description="HTH gntR-type" evidence="4">
    <location>
        <begin position="18"/>
        <end position="85"/>
    </location>
</feature>
<dbReference type="InterPro" id="IPR000524">
    <property type="entry name" value="Tscrpt_reg_HTH_GntR"/>
</dbReference>
<comment type="caution">
    <text evidence="5">The sequence shown here is derived from an EMBL/GenBank/DDBJ whole genome shotgun (WGS) entry which is preliminary data.</text>
</comment>
<dbReference type="InterPro" id="IPR036390">
    <property type="entry name" value="WH_DNA-bd_sf"/>
</dbReference>
<accession>A0A077LTG6</accession>
<dbReference type="PANTHER" id="PTHR43537:SF45">
    <property type="entry name" value="GNTR FAMILY REGULATORY PROTEIN"/>
    <property type="match status" value="1"/>
</dbReference>
<evidence type="ECO:0000313" key="6">
    <source>
        <dbReference type="Proteomes" id="UP000035721"/>
    </source>
</evidence>
<keyword evidence="6" id="KW-1185">Reference proteome</keyword>
<dbReference type="Gene3D" id="1.10.10.10">
    <property type="entry name" value="Winged helix-like DNA-binding domain superfamily/Winged helix DNA-binding domain"/>
    <property type="match status" value="1"/>
</dbReference>
<dbReference type="SMART" id="SM00895">
    <property type="entry name" value="FCD"/>
    <property type="match status" value="1"/>
</dbReference>
<dbReference type="SMART" id="SM00345">
    <property type="entry name" value="HTH_GNTR"/>
    <property type="match status" value="1"/>
</dbReference>
<dbReference type="OrthoDB" id="3289286at2"/>
<dbReference type="PANTHER" id="PTHR43537">
    <property type="entry name" value="TRANSCRIPTIONAL REGULATOR, GNTR FAMILY"/>
    <property type="match status" value="1"/>
</dbReference>
<dbReference type="RefSeq" id="WP_048549961.1">
    <property type="nucleotide sequence ID" value="NZ_HF570958.1"/>
</dbReference>
<evidence type="ECO:0000256" key="1">
    <source>
        <dbReference type="ARBA" id="ARBA00023015"/>
    </source>
</evidence>
<dbReference type="InterPro" id="IPR036388">
    <property type="entry name" value="WH-like_DNA-bd_sf"/>
</dbReference>
<dbReference type="SUPFAM" id="SSF48008">
    <property type="entry name" value="GntR ligand-binding domain-like"/>
    <property type="match status" value="1"/>
</dbReference>
<keyword evidence="3" id="KW-0804">Transcription</keyword>
<name>A0A077LTG6_9MICO</name>
<dbReference type="GO" id="GO:0003700">
    <property type="term" value="F:DNA-binding transcription factor activity"/>
    <property type="evidence" value="ECO:0007669"/>
    <property type="project" value="InterPro"/>
</dbReference>
<dbReference type="Proteomes" id="UP000035721">
    <property type="component" value="Unassembled WGS sequence"/>
</dbReference>
<proteinExistence type="predicted"/>
<dbReference type="InterPro" id="IPR011711">
    <property type="entry name" value="GntR_C"/>
</dbReference>
<evidence type="ECO:0000256" key="3">
    <source>
        <dbReference type="ARBA" id="ARBA00023163"/>
    </source>
</evidence>
<dbReference type="Pfam" id="PF00392">
    <property type="entry name" value="GntR"/>
    <property type="match status" value="1"/>
</dbReference>
<dbReference type="Pfam" id="PF07729">
    <property type="entry name" value="FCD"/>
    <property type="match status" value="1"/>
</dbReference>
<protein>
    <submittedName>
        <fullName evidence="5">Transcriptional regulator, GntR family</fullName>
    </submittedName>
</protein>
<keyword evidence="2" id="KW-0238">DNA-binding</keyword>
<evidence type="ECO:0000313" key="5">
    <source>
        <dbReference type="EMBL" id="CCH76501.1"/>
    </source>
</evidence>
<dbReference type="STRING" id="1194083.BN12_130040"/>
<dbReference type="InterPro" id="IPR008920">
    <property type="entry name" value="TF_FadR/GntR_C"/>
</dbReference>
<keyword evidence="1" id="KW-0805">Transcription regulation</keyword>
<sequence>MTEDASPGLGLPSLGGRSSLREQVADALRALLVSGRLRPGELYSAPGLAAEFGVSPTPVREAMLDLVREGLVEPVRNKGFRVTAMSDAELDALAELRGLIEVPVMTAVARDADADTWRRVEELRPLARSMVDAAAAKDLARYVALDTEFHLRFLALHGNDYVVEVVRDLRGRSRLFGLAEMAERGTLPGNAVEHEEMVDLVLARDADGMARLMRDHLGQIRQAWAGRDPSPT</sequence>